<dbReference type="Pfam" id="PF20561">
    <property type="entry name" value="DUF6771"/>
    <property type="match status" value="1"/>
</dbReference>
<name>A0A840Z319_9SPHN</name>
<organism evidence="1 2">
    <name type="scientific">Stakelama sediminis</name>
    <dbReference type="NCBI Taxonomy" id="463200"/>
    <lineage>
        <taxon>Bacteria</taxon>
        <taxon>Pseudomonadati</taxon>
        <taxon>Pseudomonadota</taxon>
        <taxon>Alphaproteobacteria</taxon>
        <taxon>Sphingomonadales</taxon>
        <taxon>Sphingomonadaceae</taxon>
        <taxon>Stakelama</taxon>
    </lineage>
</organism>
<keyword evidence="2" id="KW-1185">Reference proteome</keyword>
<sequence>MTRFDEASLADALLTAPGWARVGLTAPTSTMREDAACELARVIIDRIEHPAVREAPQEQLPL</sequence>
<evidence type="ECO:0000313" key="1">
    <source>
        <dbReference type="EMBL" id="MBB5720305.1"/>
    </source>
</evidence>
<dbReference type="InterPro" id="IPR046662">
    <property type="entry name" value="DUF6771"/>
</dbReference>
<evidence type="ECO:0000313" key="2">
    <source>
        <dbReference type="Proteomes" id="UP000554342"/>
    </source>
</evidence>
<dbReference type="AlphaFoldDB" id="A0A840Z319"/>
<proteinExistence type="predicted"/>
<accession>A0A840Z319</accession>
<comment type="caution">
    <text evidence="1">The sequence shown here is derived from an EMBL/GenBank/DDBJ whole genome shotgun (WGS) entry which is preliminary data.</text>
</comment>
<reference evidence="1 2" key="1">
    <citation type="submission" date="2020-08" db="EMBL/GenBank/DDBJ databases">
        <title>Genomic Encyclopedia of Type Strains, Phase IV (KMG-IV): sequencing the most valuable type-strain genomes for metagenomic binning, comparative biology and taxonomic classification.</title>
        <authorList>
            <person name="Goeker M."/>
        </authorList>
    </citation>
    <scope>NUCLEOTIDE SEQUENCE [LARGE SCALE GENOMIC DNA]</scope>
    <source>
        <strain evidence="1 2">DSM 27203</strain>
    </source>
</reference>
<dbReference type="RefSeq" id="WP_184006017.1">
    <property type="nucleotide sequence ID" value="NZ_BAABIF010000008.1"/>
</dbReference>
<protein>
    <submittedName>
        <fullName evidence="1">Uncharacterized protein</fullName>
    </submittedName>
</protein>
<gene>
    <name evidence="1" type="ORF">FHR23_003270</name>
</gene>
<dbReference type="Proteomes" id="UP000554342">
    <property type="component" value="Unassembled WGS sequence"/>
</dbReference>
<dbReference type="EMBL" id="JACIJI010000012">
    <property type="protein sequence ID" value="MBB5720305.1"/>
    <property type="molecule type" value="Genomic_DNA"/>
</dbReference>